<proteinExistence type="predicted"/>
<dbReference type="InterPro" id="IPR049492">
    <property type="entry name" value="BD-FAE-like_dom"/>
</dbReference>
<organism evidence="4 5">
    <name type="scientific">Spirosoma agri</name>
    <dbReference type="NCBI Taxonomy" id="1987381"/>
    <lineage>
        <taxon>Bacteria</taxon>
        <taxon>Pseudomonadati</taxon>
        <taxon>Bacteroidota</taxon>
        <taxon>Cytophagia</taxon>
        <taxon>Cytophagales</taxon>
        <taxon>Cytophagaceae</taxon>
        <taxon>Spirosoma</taxon>
    </lineage>
</organism>
<keyword evidence="2" id="KW-0472">Membrane</keyword>
<evidence type="ECO:0000256" key="2">
    <source>
        <dbReference type="SAM" id="Phobius"/>
    </source>
</evidence>
<comment type="caution">
    <text evidence="4">The sequence shown here is derived from an EMBL/GenBank/DDBJ whole genome shotgun (WGS) entry which is preliminary data.</text>
</comment>
<feature type="transmembrane region" description="Helical" evidence="2">
    <location>
        <begin position="6"/>
        <end position="29"/>
    </location>
</feature>
<keyword evidence="2" id="KW-1133">Transmembrane helix</keyword>
<name>A0A6M0IKW3_9BACT</name>
<feature type="domain" description="BD-FAE-like" evidence="3">
    <location>
        <begin position="56"/>
        <end position="237"/>
    </location>
</feature>
<dbReference type="PANTHER" id="PTHR48081:SF33">
    <property type="entry name" value="KYNURENINE FORMAMIDASE"/>
    <property type="match status" value="1"/>
</dbReference>
<dbReference type="RefSeq" id="WP_164039191.1">
    <property type="nucleotide sequence ID" value="NZ_JAAGNZ010000001.1"/>
</dbReference>
<keyword evidence="5" id="KW-1185">Reference proteome</keyword>
<gene>
    <name evidence="4" type="ORF">GK091_14105</name>
</gene>
<evidence type="ECO:0000313" key="4">
    <source>
        <dbReference type="EMBL" id="NEU68021.1"/>
    </source>
</evidence>
<dbReference type="InterPro" id="IPR029058">
    <property type="entry name" value="AB_hydrolase_fold"/>
</dbReference>
<evidence type="ECO:0000259" key="3">
    <source>
        <dbReference type="Pfam" id="PF20434"/>
    </source>
</evidence>
<sequence>MMLLRLIWQIPMTLLVLIMVFVFANEYAVARSSRRTKDIAYVQANQPGFNAERQTLDVYTPKNESAKTRPVVVFIHGGAWNSGSKSLYSFVGRRLAKQGIVAVVVSYRLAPDVEVPAMVDDCGRAVLWTAQHIAEYGGDPNRIFVMGHSAGGGIAASLSTDDPFFARLGLPQNPIKGAILDDPAGLDMYDYLQKMEYSGDEKYLIPFGKKPDVWRAMSALYHVSARCPPVLLYVGERTYPSIAQSTRKFRQRLQDLGVRHAFTVLPGKKHIPMVTQLFWKNNVIYQGTRKFVGL</sequence>
<dbReference type="Proteomes" id="UP000477386">
    <property type="component" value="Unassembled WGS sequence"/>
</dbReference>
<dbReference type="GO" id="GO:0016787">
    <property type="term" value="F:hydrolase activity"/>
    <property type="evidence" value="ECO:0007669"/>
    <property type="project" value="UniProtKB-KW"/>
</dbReference>
<evidence type="ECO:0000256" key="1">
    <source>
        <dbReference type="ARBA" id="ARBA00022801"/>
    </source>
</evidence>
<protein>
    <submittedName>
        <fullName evidence="4">Alpha/beta hydrolase</fullName>
    </submittedName>
</protein>
<dbReference type="Gene3D" id="3.40.50.1820">
    <property type="entry name" value="alpha/beta hydrolase"/>
    <property type="match status" value="1"/>
</dbReference>
<reference evidence="4 5" key="1">
    <citation type="submission" date="2020-02" db="EMBL/GenBank/DDBJ databases">
        <title>Draft genome sequence of two Spirosoma agri KCTC 52727 and Spirosoma terrae KCTC 52035.</title>
        <authorList>
            <person name="Rojas J."/>
            <person name="Ambika Manirajan B."/>
            <person name="Ratering S."/>
            <person name="Suarez C."/>
            <person name="Schnell S."/>
        </authorList>
    </citation>
    <scope>NUCLEOTIDE SEQUENCE [LARGE SCALE GENOMIC DNA]</scope>
    <source>
        <strain evidence="4 5">KCTC 52727</strain>
    </source>
</reference>
<dbReference type="EMBL" id="JAAGNZ010000001">
    <property type="protein sequence ID" value="NEU68021.1"/>
    <property type="molecule type" value="Genomic_DNA"/>
</dbReference>
<keyword evidence="2" id="KW-0812">Transmembrane</keyword>
<accession>A0A6M0IKW3</accession>
<dbReference type="AlphaFoldDB" id="A0A6M0IKW3"/>
<dbReference type="SUPFAM" id="SSF53474">
    <property type="entry name" value="alpha/beta-Hydrolases"/>
    <property type="match status" value="1"/>
</dbReference>
<keyword evidence="1 4" id="KW-0378">Hydrolase</keyword>
<dbReference type="PANTHER" id="PTHR48081">
    <property type="entry name" value="AB HYDROLASE SUPERFAMILY PROTEIN C4A8.06C"/>
    <property type="match status" value="1"/>
</dbReference>
<evidence type="ECO:0000313" key="5">
    <source>
        <dbReference type="Proteomes" id="UP000477386"/>
    </source>
</evidence>
<dbReference type="Pfam" id="PF20434">
    <property type="entry name" value="BD-FAE"/>
    <property type="match status" value="1"/>
</dbReference>
<dbReference type="InterPro" id="IPR050300">
    <property type="entry name" value="GDXG_lipolytic_enzyme"/>
</dbReference>